<feature type="compositionally biased region" description="Polar residues" evidence="1">
    <location>
        <begin position="61"/>
        <end position="71"/>
    </location>
</feature>
<dbReference type="RefSeq" id="WP_160843742.1">
    <property type="nucleotide sequence ID" value="NZ_WVHT01000002.1"/>
</dbReference>
<evidence type="ECO:0000256" key="1">
    <source>
        <dbReference type="SAM" id="MobiDB-lite"/>
    </source>
</evidence>
<gene>
    <name evidence="2" type="ORF">GS399_06315</name>
</gene>
<protein>
    <submittedName>
        <fullName evidence="2">Uncharacterized protein</fullName>
    </submittedName>
</protein>
<comment type="caution">
    <text evidence="2">The sequence shown here is derived from an EMBL/GenBank/DDBJ whole genome shotgun (WGS) entry which is preliminary data.</text>
</comment>
<dbReference type="EMBL" id="WVHT01000002">
    <property type="protein sequence ID" value="MXV50580.1"/>
    <property type="molecule type" value="Genomic_DNA"/>
</dbReference>
<keyword evidence="3" id="KW-1185">Reference proteome</keyword>
<dbReference type="Proteomes" id="UP000466586">
    <property type="component" value="Unassembled WGS sequence"/>
</dbReference>
<feature type="compositionally biased region" description="Acidic residues" evidence="1">
    <location>
        <begin position="76"/>
        <end position="134"/>
    </location>
</feature>
<feature type="region of interest" description="Disordered" evidence="1">
    <location>
        <begin position="58"/>
        <end position="134"/>
    </location>
</feature>
<reference evidence="2 3" key="1">
    <citation type="submission" date="2019-11" db="EMBL/GenBank/DDBJ databases">
        <title>Pedobacter sp. HMF7647 Genome sequencing and assembly.</title>
        <authorList>
            <person name="Kang H."/>
            <person name="Kim H."/>
            <person name="Joh K."/>
        </authorList>
    </citation>
    <scope>NUCLEOTIDE SEQUENCE [LARGE SCALE GENOMIC DNA]</scope>
    <source>
        <strain evidence="2 3">HMF7647</strain>
    </source>
</reference>
<dbReference type="AlphaFoldDB" id="A0A7K1Y828"/>
<sequence>MIRFYIELHWDNCASFERYKYFTAAINTHLINNVNFERMPALLFYLSMNTFFNDLDAQGAEGQNTNFQSNRAIDPSEGDSVENDNADSEIETEEESDISEDDDLDSNSGDADEDESYSADKDLDDDIDESAIPE</sequence>
<name>A0A7K1Y828_9SPHI</name>
<evidence type="ECO:0000313" key="2">
    <source>
        <dbReference type="EMBL" id="MXV50580.1"/>
    </source>
</evidence>
<proteinExistence type="predicted"/>
<accession>A0A7K1Y828</accession>
<organism evidence="2 3">
    <name type="scientific">Hufsiella arboris</name>
    <dbReference type="NCBI Taxonomy" id="2695275"/>
    <lineage>
        <taxon>Bacteria</taxon>
        <taxon>Pseudomonadati</taxon>
        <taxon>Bacteroidota</taxon>
        <taxon>Sphingobacteriia</taxon>
        <taxon>Sphingobacteriales</taxon>
        <taxon>Sphingobacteriaceae</taxon>
        <taxon>Hufsiella</taxon>
    </lineage>
</organism>
<evidence type="ECO:0000313" key="3">
    <source>
        <dbReference type="Proteomes" id="UP000466586"/>
    </source>
</evidence>